<reference evidence="1 2" key="2">
    <citation type="journal article" date="2011" name="ISME J.">
        <title>RNA-seq reveals cooperative metabolic interactions between two termite-gut spirochete species in co-culture.</title>
        <authorList>
            <person name="Rosenthal A.Z."/>
            <person name="Matson E.G."/>
            <person name="Eldar A."/>
            <person name="Leadbetter J.R."/>
        </authorList>
    </citation>
    <scope>NUCLEOTIDE SEQUENCE [LARGE SCALE GENOMIC DNA]</scope>
    <source>
        <strain evidence="2">ATCC BAA-888 / DSM 13862 / ZAS-9</strain>
    </source>
</reference>
<dbReference type="STRING" id="545695.TREAZ_3290"/>
<dbReference type="EMBL" id="CP001841">
    <property type="protein sequence ID" value="AEF80454.1"/>
    <property type="molecule type" value="Genomic_DNA"/>
</dbReference>
<evidence type="ECO:0000313" key="1">
    <source>
        <dbReference type="EMBL" id="AEF80454.1"/>
    </source>
</evidence>
<organism evidence="1 2">
    <name type="scientific">Leadbettera azotonutricia (strain ATCC BAA-888 / DSM 13862 / ZAS-9)</name>
    <name type="common">Treponema azotonutricium</name>
    <dbReference type="NCBI Taxonomy" id="545695"/>
    <lineage>
        <taxon>Bacteria</taxon>
        <taxon>Pseudomonadati</taxon>
        <taxon>Spirochaetota</taxon>
        <taxon>Spirochaetia</taxon>
        <taxon>Spirochaetales</taxon>
        <taxon>Breznakiellaceae</taxon>
        <taxon>Leadbettera</taxon>
    </lineage>
</organism>
<gene>
    <name evidence="1" type="ordered locus">TREAZ_3290</name>
</gene>
<dbReference type="AlphaFoldDB" id="F5Y931"/>
<dbReference type="RefSeq" id="WP_015712273.1">
    <property type="nucleotide sequence ID" value="NC_015577.1"/>
</dbReference>
<dbReference type="PROSITE" id="PS51257">
    <property type="entry name" value="PROKAR_LIPOPROTEIN"/>
    <property type="match status" value="1"/>
</dbReference>
<dbReference type="HOGENOM" id="CLU_711598_0_0_12"/>
<keyword evidence="2" id="KW-1185">Reference proteome</keyword>
<sequence>MKTKSSLTSRLFGDSPLLAASVLAVSLSFLILSCGDLDPDLFTIIGVSTLSELKTALADDTKDAPIILLKAVNQTKAGADELYVGGADGGFITVSGDTGLVTYPVGTVFTKADKTVDIGRGDLGFNSNTILTLQSGLTLISENTANGQELYLKAGPESGLDYVSIQNYTGPNPNIVGAGQLSLKSGAPITAAGDGKVVFKNNGTTVGALQGKWTGADNNISGTDKNTLTVGGTSALYALGESGTPSITIPAGKTLLIKDTATINLNNTGKPGNIVLDGAGAKVTLQTSSNRVTTGDTTGGTTKNGETSFTIGGKGVALTGGGSVVGNTANSYFSQFTTESTASLSATSSNAVTIAANKVVN</sequence>
<proteinExistence type="predicted"/>
<dbReference type="Proteomes" id="UP000009222">
    <property type="component" value="Chromosome"/>
</dbReference>
<dbReference type="InParanoid" id="F5Y931"/>
<name>F5Y931_LEAAZ</name>
<accession>F5Y931</accession>
<dbReference type="KEGG" id="taz:TREAZ_3290"/>
<evidence type="ECO:0000313" key="2">
    <source>
        <dbReference type="Proteomes" id="UP000009222"/>
    </source>
</evidence>
<reference evidence="2" key="1">
    <citation type="submission" date="2009-12" db="EMBL/GenBank/DDBJ databases">
        <title>Complete sequence of Treponema azotonutricium strain ZAS-9.</title>
        <authorList>
            <person name="Tetu S.G."/>
            <person name="Matson E."/>
            <person name="Ren Q."/>
            <person name="Seshadri R."/>
            <person name="Elbourne L."/>
            <person name="Hassan K.A."/>
            <person name="Durkin A."/>
            <person name="Radune D."/>
            <person name="Mohamoud Y."/>
            <person name="Shay R."/>
            <person name="Jin S."/>
            <person name="Zhang X."/>
            <person name="Lucey K."/>
            <person name="Ballor N.R."/>
            <person name="Ottesen E."/>
            <person name="Rosenthal R."/>
            <person name="Allen A."/>
            <person name="Leadbetter J.R."/>
            <person name="Paulsen I.T."/>
        </authorList>
    </citation>
    <scope>NUCLEOTIDE SEQUENCE [LARGE SCALE GENOMIC DNA]</scope>
    <source>
        <strain evidence="2">ATCC BAA-888 / DSM 13862 / ZAS-9</strain>
    </source>
</reference>
<protein>
    <submittedName>
        <fullName evidence="1">Putative outer membrane autotransporter barrel domain protein</fullName>
    </submittedName>
</protein>